<accession>A0A7R6</accession>
<dbReference type="KEGG" id="vg:4484312"/>
<dbReference type="Proteomes" id="UP000001249">
    <property type="component" value="Segment"/>
</dbReference>
<dbReference type="EMBL" id="AB231700">
    <property type="protein sequence ID" value="BAF36243.1"/>
    <property type="molecule type" value="Genomic_DNA"/>
</dbReference>
<protein>
    <submittedName>
        <fullName evidence="1">Uncharacterized protein</fullName>
    </submittedName>
</protein>
<reference evidence="2" key="1">
    <citation type="journal article" date="2008" name="J. Bacteriol.">
        <title>Ma-LMM01 infecting toxic Microcystis aeruginosa illuminates diverse cyanophage genome strategies.</title>
        <authorList>
            <person name="Yoshida T."/>
            <person name="Nagasaki K."/>
            <person name="Takashima Y."/>
            <person name="Shirai Y."/>
            <person name="Tomaru Y."/>
            <person name="Takao Y."/>
            <person name="Sakamoto S."/>
            <person name="Hiroishi S."/>
            <person name="Ogata H."/>
        </authorList>
    </citation>
    <scope>NUCLEOTIDE SEQUENCE</scope>
</reference>
<evidence type="ECO:0000313" key="2">
    <source>
        <dbReference type="Proteomes" id="UP000001249"/>
    </source>
</evidence>
<dbReference type="RefSeq" id="YP_851166.1">
    <property type="nucleotide sequence ID" value="NC_008562.1"/>
</dbReference>
<organism evidence="1 2">
    <name type="scientific">Microcystis phage LMM01</name>
    <dbReference type="NCBI Taxonomy" id="2856824"/>
    <lineage>
        <taxon>Viruses</taxon>
        <taxon>Duplodnaviria</taxon>
        <taxon>Heunggongvirae</taxon>
        <taxon>Uroviricota</taxon>
        <taxon>Caudoviricetes</taxon>
        <taxon>Fukuivirus</taxon>
        <taxon>Fukuivirus LMM01</taxon>
    </lineage>
</organism>
<keyword evidence="2" id="KW-1185">Reference proteome</keyword>
<dbReference type="GeneID" id="4484312"/>
<proteinExistence type="predicted"/>
<sequence length="57" mass="6930">MKIINRNVFKLALFYNWTVKNKLKAHTLITSINLFYYRLVAFIYNALYEDGYFDEDN</sequence>
<name>A0A7R6_9CAUD</name>
<evidence type="ECO:0000313" key="1">
    <source>
        <dbReference type="EMBL" id="BAF36243.1"/>
    </source>
</evidence>